<feature type="non-terminal residue" evidence="2">
    <location>
        <position position="1"/>
    </location>
</feature>
<gene>
    <name evidence="2" type="ORF">IPOD504_LOCUS468</name>
</gene>
<evidence type="ECO:0008006" key="4">
    <source>
        <dbReference type="Google" id="ProtNLM"/>
    </source>
</evidence>
<name>A0ABN8HTE8_9NEOP</name>
<feature type="compositionally biased region" description="Polar residues" evidence="1">
    <location>
        <begin position="685"/>
        <end position="704"/>
    </location>
</feature>
<accession>A0ABN8HTE8</accession>
<feature type="region of interest" description="Disordered" evidence="1">
    <location>
        <begin position="589"/>
        <end position="616"/>
    </location>
</feature>
<dbReference type="EMBL" id="OW152813">
    <property type="protein sequence ID" value="CAH2035232.1"/>
    <property type="molecule type" value="Genomic_DNA"/>
</dbReference>
<evidence type="ECO:0000313" key="3">
    <source>
        <dbReference type="Proteomes" id="UP000837857"/>
    </source>
</evidence>
<sequence length="934" mass="106220">MDDLTPLKTDHKQVFTVLENSTLTSSLKHKNTVTKYTKLPHFDSKASWPHHNHVLRPRFRRIVTLEDQPTETTRSIKQKIITPNMITTNSPKRKIKIITIEDDADSNYFSNLSKDVKKTATLNCTNRAIQANYTDGKSQGLQKAISRITGSTKHLNSRETRHHTTKSKDLCNKNQINKQSFKQLHNKEIKTCENDKRVKMFHTKGKDMSQNVKKSNKSKISTSKNFQRELNFIDSFFESLQYLETLSERSFTDVNLNSLTYNKPFKDNKHSGYFTNFTKIENGPCVDDTETMATKSLCQLNLLIHNEQRRARDFLFVLKMQEDVLKDYIKSQMLWLEKKKKQDNTDISALKKKQRGALLKLQHECGEMQRMRKALLTLSEKRKVALMRTKKNIEMKLKNNVNVEQILLGKKKLKRNTASDRCVTPIKCFELSSSCEDSTTSRTKTDCAWYSTVIAESTINRNEKSVTSAEKSIQTGDSISAVDANNQSTATAAENCIVVDGGYLNILFHNLSVPQIFSSGKQYEVNEEALKNIVNSSNACSNISKDTDAIEKFIEQVKNHETEGSSGASTAHSLVEEFDQYYKCLDDEDKSLANSPDSEGHEGELKEAESDREKCDHDGVSIITMEGDDGLLTRLSEVYEAERSRVCEPTAVSVEVQTYGVPVVGASVAGPLPVPAGEAAIEPQADQTQWTPSKLSSDTESSQNDQVFYPNITPIPQYTSPVLHEAEELRRQQLAIEREIKALEQQQCLLVVREIPDKPPPPYTPPSETRMPKTPHMFMKDGVTEEKIHKHFVDLSTDIFDISDPFDGFVKDFCDESIQRQRSGISDKPWDAYNLLPQRPQPDTKKIVEKTCTELKEVLSGVTPTYVSGVSSRRTDHIDDILYAEWRRCEPEWTSLHTDEALVKNQLFESIFEKILTETIGEYKKIVCNDLTKK</sequence>
<evidence type="ECO:0000256" key="1">
    <source>
        <dbReference type="SAM" id="MobiDB-lite"/>
    </source>
</evidence>
<protein>
    <recommendedName>
        <fullName evidence="4">Centrosome-associated protein 350</fullName>
    </recommendedName>
</protein>
<dbReference type="Proteomes" id="UP000837857">
    <property type="component" value="Chromosome 1"/>
</dbReference>
<reference evidence="2" key="1">
    <citation type="submission" date="2022-03" db="EMBL/GenBank/DDBJ databases">
        <authorList>
            <person name="Martin H S."/>
        </authorList>
    </citation>
    <scope>NUCLEOTIDE SEQUENCE</scope>
</reference>
<feature type="compositionally biased region" description="Basic and acidic residues" evidence="1">
    <location>
        <begin position="598"/>
        <end position="616"/>
    </location>
</feature>
<feature type="region of interest" description="Disordered" evidence="1">
    <location>
        <begin position="682"/>
        <end position="704"/>
    </location>
</feature>
<keyword evidence="3" id="KW-1185">Reference proteome</keyword>
<organism evidence="2 3">
    <name type="scientific">Iphiclides podalirius</name>
    <name type="common">scarce swallowtail</name>
    <dbReference type="NCBI Taxonomy" id="110791"/>
    <lineage>
        <taxon>Eukaryota</taxon>
        <taxon>Metazoa</taxon>
        <taxon>Ecdysozoa</taxon>
        <taxon>Arthropoda</taxon>
        <taxon>Hexapoda</taxon>
        <taxon>Insecta</taxon>
        <taxon>Pterygota</taxon>
        <taxon>Neoptera</taxon>
        <taxon>Endopterygota</taxon>
        <taxon>Lepidoptera</taxon>
        <taxon>Glossata</taxon>
        <taxon>Ditrysia</taxon>
        <taxon>Papilionoidea</taxon>
        <taxon>Papilionidae</taxon>
        <taxon>Papilioninae</taxon>
        <taxon>Iphiclides</taxon>
    </lineage>
</organism>
<feature type="region of interest" description="Disordered" evidence="1">
    <location>
        <begin position="755"/>
        <end position="774"/>
    </location>
</feature>
<evidence type="ECO:0000313" key="2">
    <source>
        <dbReference type="EMBL" id="CAH2035232.1"/>
    </source>
</evidence>
<proteinExistence type="predicted"/>